<reference evidence="1" key="1">
    <citation type="submission" date="2021-01" db="EMBL/GenBank/DDBJ databases">
        <title>Microvirga sp.</title>
        <authorList>
            <person name="Kim M.K."/>
        </authorList>
    </citation>
    <scope>NUCLEOTIDE SEQUENCE</scope>
    <source>
        <strain evidence="1">5420S-16</strain>
    </source>
</reference>
<dbReference type="PANTHER" id="PTHR35175:SF2">
    <property type="entry name" value="DUF1289 DOMAIN-CONTAINING PROTEIN"/>
    <property type="match status" value="1"/>
</dbReference>
<proteinExistence type="predicted"/>
<dbReference type="InterPro" id="IPR010710">
    <property type="entry name" value="DUF1289"/>
</dbReference>
<evidence type="ECO:0000313" key="2">
    <source>
        <dbReference type="Proteomes" id="UP000605848"/>
    </source>
</evidence>
<dbReference type="EMBL" id="JAEQMY010000039">
    <property type="protein sequence ID" value="MBL0406358.1"/>
    <property type="molecule type" value="Genomic_DNA"/>
</dbReference>
<name>A0A936ZKK8_9HYPH</name>
<sequence length="71" mass="8089">MSRATSPCIRVCTLDPGTGLCEGCGRTREEIVRWYRMTEEERLQIIAELPERMRAAFFPEGALTPQSDRAE</sequence>
<protein>
    <submittedName>
        <fullName evidence="1">DUF1289 domain-containing protein</fullName>
    </submittedName>
</protein>
<dbReference type="PANTHER" id="PTHR35175">
    <property type="entry name" value="DUF1289 DOMAIN-CONTAINING PROTEIN"/>
    <property type="match status" value="1"/>
</dbReference>
<comment type="caution">
    <text evidence="1">The sequence shown here is derived from an EMBL/GenBank/DDBJ whole genome shotgun (WGS) entry which is preliminary data.</text>
</comment>
<accession>A0A936ZKK8</accession>
<evidence type="ECO:0000313" key="1">
    <source>
        <dbReference type="EMBL" id="MBL0406358.1"/>
    </source>
</evidence>
<dbReference type="Pfam" id="PF06945">
    <property type="entry name" value="DUF1289"/>
    <property type="match status" value="1"/>
</dbReference>
<keyword evidence="2" id="KW-1185">Reference proteome</keyword>
<dbReference type="AlphaFoldDB" id="A0A936ZKK8"/>
<dbReference type="Proteomes" id="UP000605848">
    <property type="component" value="Unassembled WGS sequence"/>
</dbReference>
<organism evidence="1 2">
    <name type="scientific">Microvirga aerilata</name>
    <dbReference type="NCBI Taxonomy" id="670292"/>
    <lineage>
        <taxon>Bacteria</taxon>
        <taxon>Pseudomonadati</taxon>
        <taxon>Pseudomonadota</taxon>
        <taxon>Alphaproteobacteria</taxon>
        <taxon>Hyphomicrobiales</taxon>
        <taxon>Methylobacteriaceae</taxon>
        <taxon>Microvirga</taxon>
    </lineage>
</organism>
<dbReference type="RefSeq" id="WP_202063233.1">
    <property type="nucleotide sequence ID" value="NZ_JAEQMY010000039.1"/>
</dbReference>
<gene>
    <name evidence="1" type="ORF">JKG68_20575</name>
</gene>